<dbReference type="GO" id="GO:0031415">
    <property type="term" value="C:NatA complex"/>
    <property type="evidence" value="ECO:0007669"/>
    <property type="project" value="TreeGrafter"/>
</dbReference>
<feature type="domain" description="N-acetyltransferase" evidence="1">
    <location>
        <begin position="1"/>
        <end position="64"/>
    </location>
</feature>
<dbReference type="AlphaFoldDB" id="A0A9Q1RG49"/>
<dbReference type="InterPro" id="IPR016181">
    <property type="entry name" value="Acyl_CoA_acyltransferase"/>
</dbReference>
<sequence length="74" mass="8219">MTLGVLAPYRGLGIGTKLLNHVLDICTKQNIREIYLHVQTSMKMPSTSIRNSALRSLIPSKTITQTLPHQTVMS</sequence>
<protein>
    <recommendedName>
        <fullName evidence="1">N-acetyltransferase domain-containing protein</fullName>
    </recommendedName>
</protein>
<dbReference type="EMBL" id="JAJAGQ010000008">
    <property type="protein sequence ID" value="KAJ8555423.1"/>
    <property type="molecule type" value="Genomic_DNA"/>
</dbReference>
<evidence type="ECO:0000313" key="2">
    <source>
        <dbReference type="EMBL" id="KAJ8555423.1"/>
    </source>
</evidence>
<dbReference type="OrthoDB" id="47374at2759"/>
<evidence type="ECO:0000259" key="1">
    <source>
        <dbReference type="PROSITE" id="PS51186"/>
    </source>
</evidence>
<dbReference type="PROSITE" id="PS51186">
    <property type="entry name" value="GNAT"/>
    <property type="match status" value="1"/>
</dbReference>
<name>A0A9Q1RG49_9SOLA</name>
<organism evidence="2 3">
    <name type="scientific">Anisodus acutangulus</name>
    <dbReference type="NCBI Taxonomy" id="402998"/>
    <lineage>
        <taxon>Eukaryota</taxon>
        <taxon>Viridiplantae</taxon>
        <taxon>Streptophyta</taxon>
        <taxon>Embryophyta</taxon>
        <taxon>Tracheophyta</taxon>
        <taxon>Spermatophyta</taxon>
        <taxon>Magnoliopsida</taxon>
        <taxon>eudicotyledons</taxon>
        <taxon>Gunneridae</taxon>
        <taxon>Pentapetalae</taxon>
        <taxon>asterids</taxon>
        <taxon>lamiids</taxon>
        <taxon>Solanales</taxon>
        <taxon>Solanaceae</taxon>
        <taxon>Solanoideae</taxon>
        <taxon>Hyoscyameae</taxon>
        <taxon>Anisodus</taxon>
    </lineage>
</organism>
<dbReference type="GO" id="GO:0008080">
    <property type="term" value="F:N-acetyltransferase activity"/>
    <property type="evidence" value="ECO:0007669"/>
    <property type="project" value="TreeGrafter"/>
</dbReference>
<dbReference type="PANTHER" id="PTHR42919:SF38">
    <property type="entry name" value="N-ALPHA-ACETYLTRANSFERASE 50"/>
    <property type="match status" value="1"/>
</dbReference>
<dbReference type="Gene3D" id="3.40.630.30">
    <property type="match status" value="1"/>
</dbReference>
<comment type="caution">
    <text evidence="2">The sequence shown here is derived from an EMBL/GenBank/DDBJ whole genome shotgun (WGS) entry which is preliminary data.</text>
</comment>
<dbReference type="CDD" id="cd04301">
    <property type="entry name" value="NAT_SF"/>
    <property type="match status" value="1"/>
</dbReference>
<proteinExistence type="predicted"/>
<dbReference type="GO" id="GO:0007064">
    <property type="term" value="P:mitotic sister chromatid cohesion"/>
    <property type="evidence" value="ECO:0007669"/>
    <property type="project" value="TreeGrafter"/>
</dbReference>
<reference evidence="3" key="1">
    <citation type="journal article" date="2023" name="Proc. Natl. Acad. Sci. U.S.A.">
        <title>Genomic and structural basis for evolution of tropane alkaloid biosynthesis.</title>
        <authorList>
            <person name="Wanga Y.-J."/>
            <person name="Taina T."/>
            <person name="Yua J.-Y."/>
            <person name="Lia J."/>
            <person name="Xua B."/>
            <person name="Chenc J."/>
            <person name="D'Auriad J.C."/>
            <person name="Huanga J.-P."/>
            <person name="Huanga S.-X."/>
        </authorList>
    </citation>
    <scope>NUCLEOTIDE SEQUENCE [LARGE SCALE GENOMIC DNA]</scope>
    <source>
        <strain evidence="3">cv. KIB-2019</strain>
    </source>
</reference>
<evidence type="ECO:0000313" key="3">
    <source>
        <dbReference type="Proteomes" id="UP001152561"/>
    </source>
</evidence>
<accession>A0A9Q1RG49</accession>
<dbReference type="Pfam" id="PF00583">
    <property type="entry name" value="Acetyltransf_1"/>
    <property type="match status" value="1"/>
</dbReference>
<dbReference type="InterPro" id="IPR000182">
    <property type="entry name" value="GNAT_dom"/>
</dbReference>
<dbReference type="InterPro" id="IPR051556">
    <property type="entry name" value="N-term/lysine_N-AcTrnsfr"/>
</dbReference>
<dbReference type="PANTHER" id="PTHR42919">
    <property type="entry name" value="N-ALPHA-ACETYLTRANSFERASE"/>
    <property type="match status" value="1"/>
</dbReference>
<keyword evidence="3" id="KW-1185">Reference proteome</keyword>
<dbReference type="SUPFAM" id="SSF55729">
    <property type="entry name" value="Acyl-CoA N-acyltransferases (Nat)"/>
    <property type="match status" value="1"/>
</dbReference>
<gene>
    <name evidence="2" type="ORF">K7X08_012919</name>
</gene>
<dbReference type="Proteomes" id="UP001152561">
    <property type="component" value="Unassembled WGS sequence"/>
</dbReference>